<feature type="chain" id="PRO_5046037004" evidence="2">
    <location>
        <begin position="22"/>
        <end position="87"/>
    </location>
</feature>
<proteinExistence type="predicted"/>
<comment type="caution">
    <text evidence="3">The sequence shown here is derived from an EMBL/GenBank/DDBJ whole genome shotgun (WGS) entry which is preliminary data.</text>
</comment>
<dbReference type="Proteomes" id="UP001160499">
    <property type="component" value="Unassembled WGS sequence"/>
</dbReference>
<keyword evidence="2" id="KW-0732">Signal</keyword>
<dbReference type="EMBL" id="JARXVH010000003">
    <property type="protein sequence ID" value="MDH6215231.1"/>
    <property type="molecule type" value="Genomic_DNA"/>
</dbReference>
<evidence type="ECO:0000256" key="1">
    <source>
        <dbReference type="SAM" id="MobiDB-lite"/>
    </source>
</evidence>
<keyword evidence="4" id="KW-1185">Reference proteome</keyword>
<evidence type="ECO:0000313" key="4">
    <source>
        <dbReference type="Proteomes" id="UP001160499"/>
    </source>
</evidence>
<feature type="region of interest" description="Disordered" evidence="1">
    <location>
        <begin position="25"/>
        <end position="50"/>
    </location>
</feature>
<organism evidence="3 4">
    <name type="scientific">Streptomyces pseudovenezuelae</name>
    <dbReference type="NCBI Taxonomy" id="67350"/>
    <lineage>
        <taxon>Bacteria</taxon>
        <taxon>Bacillati</taxon>
        <taxon>Actinomycetota</taxon>
        <taxon>Actinomycetes</taxon>
        <taxon>Kitasatosporales</taxon>
        <taxon>Streptomycetaceae</taxon>
        <taxon>Streptomyces</taxon>
        <taxon>Streptomyces aurantiacus group</taxon>
    </lineage>
</organism>
<evidence type="ECO:0000313" key="3">
    <source>
        <dbReference type="EMBL" id="MDH6215231.1"/>
    </source>
</evidence>
<dbReference type="RefSeq" id="WP_280876195.1">
    <property type="nucleotide sequence ID" value="NZ_JARXVH010000003.1"/>
</dbReference>
<reference evidence="3 4" key="1">
    <citation type="submission" date="2023-04" db="EMBL/GenBank/DDBJ databases">
        <title>Forest soil microbial communities from Buena Vista Peninsula, Colon Province, Panama.</title>
        <authorList>
            <person name="Bouskill N."/>
        </authorList>
    </citation>
    <scope>NUCLEOTIDE SEQUENCE [LARGE SCALE GENOMIC DNA]</scope>
    <source>
        <strain evidence="3 4">GGS1</strain>
    </source>
</reference>
<sequence>MNLFLSSVAALLALVALFSMLKPPVEPPPQAPSAERPADPELPVAARPFTPTGLGGPWPPVTFCCGRCDLPPLPYATGPLRVTPAPP</sequence>
<evidence type="ECO:0000256" key="2">
    <source>
        <dbReference type="SAM" id="SignalP"/>
    </source>
</evidence>
<name>A0ABT6LHY8_9ACTN</name>
<accession>A0ABT6LHY8</accession>
<feature type="signal peptide" evidence="2">
    <location>
        <begin position="1"/>
        <end position="21"/>
    </location>
</feature>
<gene>
    <name evidence="3" type="ORF">M2283_002514</name>
</gene>
<protein>
    <submittedName>
        <fullName evidence="3">Uncharacterized protein</fullName>
    </submittedName>
</protein>